<comment type="caution">
    <text evidence="1">The sequence shown here is derived from an EMBL/GenBank/DDBJ whole genome shotgun (WGS) entry which is preliminary data.</text>
</comment>
<accession>A0A371FJY0</accession>
<dbReference type="AlphaFoldDB" id="A0A371FJY0"/>
<evidence type="ECO:0000313" key="1">
    <source>
        <dbReference type="EMBL" id="RDX78628.1"/>
    </source>
</evidence>
<dbReference type="EMBL" id="QJKJ01008806">
    <property type="protein sequence ID" value="RDX78628.1"/>
    <property type="molecule type" value="Genomic_DNA"/>
</dbReference>
<protein>
    <submittedName>
        <fullName evidence="1">Uncharacterized protein</fullName>
    </submittedName>
</protein>
<keyword evidence="2" id="KW-1185">Reference proteome</keyword>
<feature type="non-terminal residue" evidence="1">
    <location>
        <position position="1"/>
    </location>
</feature>
<reference evidence="1" key="1">
    <citation type="submission" date="2018-05" db="EMBL/GenBank/DDBJ databases">
        <title>Draft genome of Mucuna pruriens seed.</title>
        <authorList>
            <person name="Nnadi N.E."/>
            <person name="Vos R."/>
            <person name="Hasami M.H."/>
            <person name="Devisetty U.K."/>
            <person name="Aguiy J.C."/>
        </authorList>
    </citation>
    <scope>NUCLEOTIDE SEQUENCE [LARGE SCALE GENOMIC DNA]</scope>
    <source>
        <strain evidence="1">JCA_2017</strain>
    </source>
</reference>
<dbReference type="Proteomes" id="UP000257109">
    <property type="component" value="Unassembled WGS sequence"/>
</dbReference>
<organism evidence="1 2">
    <name type="scientific">Mucuna pruriens</name>
    <name type="common">Velvet bean</name>
    <name type="synonym">Dolichos pruriens</name>
    <dbReference type="NCBI Taxonomy" id="157652"/>
    <lineage>
        <taxon>Eukaryota</taxon>
        <taxon>Viridiplantae</taxon>
        <taxon>Streptophyta</taxon>
        <taxon>Embryophyta</taxon>
        <taxon>Tracheophyta</taxon>
        <taxon>Spermatophyta</taxon>
        <taxon>Magnoliopsida</taxon>
        <taxon>eudicotyledons</taxon>
        <taxon>Gunneridae</taxon>
        <taxon>Pentapetalae</taxon>
        <taxon>rosids</taxon>
        <taxon>fabids</taxon>
        <taxon>Fabales</taxon>
        <taxon>Fabaceae</taxon>
        <taxon>Papilionoideae</taxon>
        <taxon>50 kb inversion clade</taxon>
        <taxon>NPAAA clade</taxon>
        <taxon>indigoferoid/millettioid clade</taxon>
        <taxon>Phaseoleae</taxon>
        <taxon>Mucuna</taxon>
    </lineage>
</organism>
<evidence type="ECO:0000313" key="2">
    <source>
        <dbReference type="Proteomes" id="UP000257109"/>
    </source>
</evidence>
<name>A0A371FJY0_MUCPR</name>
<sequence>MSNLLAKLITMKHKDKGNIWEYIMEMSNLASKLKPLKPLKLELGEDLLVHLVLISLLAHFRQSKHCLWSQLPSDDESFIFVGDDNKVVIEAIGTFII</sequence>
<proteinExistence type="predicted"/>
<gene>
    <name evidence="1" type="ORF">CR513_41068</name>
</gene>